<dbReference type="EMBL" id="AEON01000001">
    <property type="protein sequence ID" value="EFT83593.1"/>
    <property type="molecule type" value="Genomic_DNA"/>
</dbReference>
<evidence type="ECO:0000256" key="1">
    <source>
        <dbReference type="ARBA" id="ARBA00004141"/>
    </source>
</evidence>
<dbReference type="SUPFAM" id="SSF81330">
    <property type="entry name" value="Gated mechanosensitive channel"/>
    <property type="match status" value="1"/>
</dbReference>
<dbReference type="PANTHER" id="PTHR30266">
    <property type="entry name" value="MECHANOSENSITIVE CHANNEL MSCL"/>
    <property type="match status" value="1"/>
</dbReference>
<accession>E6K1B2</accession>
<dbReference type="GO" id="GO:0005886">
    <property type="term" value="C:plasma membrane"/>
    <property type="evidence" value="ECO:0007669"/>
    <property type="project" value="UniProtKB-SubCell"/>
</dbReference>
<evidence type="ECO:0000256" key="8">
    <source>
        <dbReference type="ARBA" id="ARBA00023303"/>
    </source>
</evidence>
<evidence type="ECO:0000313" key="11">
    <source>
        <dbReference type="Proteomes" id="UP000004946"/>
    </source>
</evidence>
<dbReference type="Pfam" id="PF01741">
    <property type="entry name" value="MscL"/>
    <property type="match status" value="1"/>
</dbReference>
<feature type="transmembrane region" description="Helical" evidence="9">
    <location>
        <begin position="79"/>
        <end position="103"/>
    </location>
</feature>
<name>E6K1B2_PARDN</name>
<evidence type="ECO:0000256" key="2">
    <source>
        <dbReference type="ARBA" id="ARBA00022448"/>
    </source>
</evidence>
<comment type="similarity">
    <text evidence="9">Belongs to the MscL family.</text>
</comment>
<keyword evidence="7 9" id="KW-0472">Membrane</keyword>
<dbReference type="Gene3D" id="1.10.1200.120">
    <property type="entry name" value="Large-conductance mechanosensitive channel, MscL, domain 1"/>
    <property type="match status" value="1"/>
</dbReference>
<comment type="subcellular location">
    <subcellularLocation>
        <location evidence="9">Cell membrane</location>
        <topology evidence="9">Multi-pass membrane protein</topology>
    </subcellularLocation>
    <subcellularLocation>
        <location evidence="1">Membrane</location>
        <topology evidence="1">Multi-pass membrane protein</topology>
    </subcellularLocation>
</comment>
<keyword evidence="5 9" id="KW-1133">Transmembrane helix</keyword>
<evidence type="ECO:0000256" key="5">
    <source>
        <dbReference type="ARBA" id="ARBA00022989"/>
    </source>
</evidence>
<dbReference type="InterPro" id="IPR037673">
    <property type="entry name" value="MSC/AndL"/>
</dbReference>
<organism evidence="10 11">
    <name type="scientific">Parascardovia denticolens DSM 10105 = JCM 12538</name>
    <dbReference type="NCBI Taxonomy" id="864564"/>
    <lineage>
        <taxon>Bacteria</taxon>
        <taxon>Bacillati</taxon>
        <taxon>Actinomycetota</taxon>
        <taxon>Actinomycetes</taxon>
        <taxon>Bifidobacteriales</taxon>
        <taxon>Bifidobacteriaceae</taxon>
        <taxon>Parascardovia</taxon>
    </lineage>
</organism>
<gene>
    <name evidence="9 10" type="primary">mscL</name>
    <name evidence="10" type="ORF">HMPREF0620_0598</name>
</gene>
<comment type="caution">
    <text evidence="10">The sequence shown here is derived from an EMBL/GenBank/DDBJ whole genome shotgun (WGS) entry which is preliminary data.</text>
</comment>
<comment type="subunit">
    <text evidence="9">Homopentamer.</text>
</comment>
<dbReference type="PRINTS" id="PR01264">
    <property type="entry name" value="MECHCHANNEL"/>
</dbReference>
<dbReference type="HOGENOM" id="CLU_095787_1_0_11"/>
<reference evidence="10 11" key="1">
    <citation type="submission" date="2010-12" db="EMBL/GenBank/DDBJ databases">
        <authorList>
            <person name="Muzny D."/>
            <person name="Qin X."/>
            <person name="Buhay C."/>
            <person name="Dugan-Rocha S."/>
            <person name="Ding Y."/>
            <person name="Chen G."/>
            <person name="Hawes A."/>
            <person name="Holder M."/>
            <person name="Jhangiani S."/>
            <person name="Johnson A."/>
            <person name="Khan Z."/>
            <person name="Li Z."/>
            <person name="Liu W."/>
            <person name="Liu X."/>
            <person name="Perez L."/>
            <person name="Shen H."/>
            <person name="Wang Q."/>
            <person name="Watt J."/>
            <person name="Xi L."/>
            <person name="Xin Y."/>
            <person name="Zhou J."/>
            <person name="Deng J."/>
            <person name="Jiang H."/>
            <person name="Liu Y."/>
            <person name="Qu J."/>
            <person name="Song X.-Z."/>
            <person name="Zhang L."/>
            <person name="Villasana D."/>
            <person name="Johnson A."/>
            <person name="Liu J."/>
            <person name="Liyanage D."/>
            <person name="Lorensuhewa L."/>
            <person name="Robinson T."/>
            <person name="Song A."/>
            <person name="Song B.-B."/>
            <person name="Dinh H."/>
            <person name="Thornton R."/>
            <person name="Coyle M."/>
            <person name="Francisco L."/>
            <person name="Jackson L."/>
            <person name="Javaid M."/>
            <person name="Korchina V."/>
            <person name="Kovar C."/>
            <person name="Mata R."/>
            <person name="Mathew T."/>
            <person name="Ngo R."/>
            <person name="Nguyen L."/>
            <person name="Nguyen N."/>
            <person name="Okwuonu G."/>
            <person name="Ongeri F."/>
            <person name="Pham C."/>
            <person name="Simmons D."/>
            <person name="Wilczek-Boney K."/>
            <person name="Hale W."/>
            <person name="Jakkamsetti A."/>
            <person name="Pham P."/>
            <person name="Ruth R."/>
            <person name="San Lucas F."/>
            <person name="Warren J."/>
            <person name="Zhang J."/>
            <person name="Zhao Z."/>
            <person name="Zhou C."/>
            <person name="Zhu D."/>
            <person name="Lee S."/>
            <person name="Bess C."/>
            <person name="Blankenburg K."/>
            <person name="Forbes L."/>
            <person name="Fu Q."/>
            <person name="Gubbala S."/>
            <person name="Hirani K."/>
            <person name="Jayaseelan J.C."/>
            <person name="Lara F."/>
            <person name="Munidasa M."/>
            <person name="Palculict T."/>
            <person name="Patil S."/>
            <person name="Pu L.-L."/>
            <person name="Saada N."/>
            <person name="Tang L."/>
            <person name="Weissenberger G."/>
            <person name="Zhu Y."/>
            <person name="Hemphill L."/>
            <person name="Shang Y."/>
            <person name="Youmans B."/>
            <person name="Ayvaz T."/>
            <person name="Ross M."/>
            <person name="Santibanez J."/>
            <person name="Aqrawi P."/>
            <person name="Gross S."/>
            <person name="Joshi V."/>
            <person name="Fowler G."/>
            <person name="Nazareth L."/>
            <person name="Reid J."/>
            <person name="Worley K."/>
            <person name="Petrosino J."/>
            <person name="Highlander S."/>
            <person name="Gibbs R."/>
        </authorList>
    </citation>
    <scope>NUCLEOTIDE SEQUENCE [LARGE SCALE GENOMIC DNA]</scope>
    <source>
        <strain evidence="10 11">DSM 10105</strain>
    </source>
</reference>
<evidence type="ECO:0000256" key="6">
    <source>
        <dbReference type="ARBA" id="ARBA00023065"/>
    </source>
</evidence>
<dbReference type="HAMAP" id="MF_00115">
    <property type="entry name" value="MscL"/>
    <property type="match status" value="1"/>
</dbReference>
<dbReference type="AlphaFoldDB" id="E6K1B2"/>
<dbReference type="InterPro" id="IPR036019">
    <property type="entry name" value="MscL_channel"/>
</dbReference>
<evidence type="ECO:0000313" key="10">
    <source>
        <dbReference type="EMBL" id="EFT83593.1"/>
    </source>
</evidence>
<evidence type="ECO:0000256" key="4">
    <source>
        <dbReference type="ARBA" id="ARBA00022692"/>
    </source>
</evidence>
<dbReference type="Proteomes" id="UP000004946">
    <property type="component" value="Chromosome"/>
</dbReference>
<dbReference type="GO" id="GO:0008381">
    <property type="term" value="F:mechanosensitive monoatomic ion channel activity"/>
    <property type="evidence" value="ECO:0007669"/>
    <property type="project" value="UniProtKB-UniRule"/>
</dbReference>
<keyword evidence="8 9" id="KW-0407">Ion channel</keyword>
<sequence>MLLPVSTEKEIIMFKGFKEFISRGNMVEMAVAFVMGSAVTAIVNSLVTSVIQPLIAAIFKMPDMKHVWVVTLNNSPIRFGLFVGSIINFLIIALVVYFCIVLPMNKLTALLNRNKKDEEEEELDNEMKQTELLADIKELLAQQAPTAGSRAHAVEEGIG</sequence>
<dbReference type="NCBIfam" id="TIGR00220">
    <property type="entry name" value="mscL"/>
    <property type="match status" value="1"/>
</dbReference>
<dbReference type="eggNOG" id="COG1970">
    <property type="taxonomic scope" value="Bacteria"/>
</dbReference>
<proteinExistence type="inferred from homology"/>
<keyword evidence="3 9" id="KW-1003">Cell membrane</keyword>
<keyword evidence="6 9" id="KW-0406">Ion transport</keyword>
<protein>
    <recommendedName>
        <fullName evidence="9">Large-conductance mechanosensitive channel</fullName>
    </recommendedName>
</protein>
<evidence type="ECO:0000256" key="9">
    <source>
        <dbReference type="HAMAP-Rule" id="MF_00115"/>
    </source>
</evidence>
<keyword evidence="4 9" id="KW-0812">Transmembrane</keyword>
<evidence type="ECO:0000256" key="7">
    <source>
        <dbReference type="ARBA" id="ARBA00023136"/>
    </source>
</evidence>
<feature type="transmembrane region" description="Helical" evidence="9">
    <location>
        <begin position="30"/>
        <end position="59"/>
    </location>
</feature>
<evidence type="ECO:0000256" key="3">
    <source>
        <dbReference type="ARBA" id="ARBA00022475"/>
    </source>
</evidence>
<keyword evidence="2 9" id="KW-0813">Transport</keyword>
<dbReference type="InterPro" id="IPR001185">
    <property type="entry name" value="MS_channel"/>
</dbReference>
<comment type="function">
    <text evidence="9">Channel that opens in response to stretch forces in the membrane lipid bilayer. May participate in the regulation of osmotic pressure changes within the cell.</text>
</comment>
<keyword evidence="11" id="KW-1185">Reference proteome</keyword>
<dbReference type="PANTHER" id="PTHR30266:SF2">
    <property type="entry name" value="LARGE-CONDUCTANCE MECHANOSENSITIVE CHANNEL"/>
    <property type="match status" value="1"/>
</dbReference>